<dbReference type="PaxDb" id="4113-PGSC0003DMT400014199"/>
<reference evidence="2" key="1">
    <citation type="journal article" date="2011" name="Nature">
        <title>Genome sequence and analysis of the tuber crop potato.</title>
        <authorList>
            <consortium name="The Potato Genome Sequencing Consortium"/>
        </authorList>
    </citation>
    <scope>NUCLEOTIDE SEQUENCE [LARGE SCALE GENOMIC DNA]</scope>
    <source>
        <strain evidence="2">cv. DM1-3 516 R44</strain>
    </source>
</reference>
<dbReference type="EnsemblPlants" id="PGSC0003DMT400014199">
    <property type="protein sequence ID" value="PGSC0003DMT400014199"/>
    <property type="gene ID" value="PGSC0003DMG400005566"/>
</dbReference>
<evidence type="ECO:0000313" key="1">
    <source>
        <dbReference type="EnsemblPlants" id="PGSC0003DMT400014199"/>
    </source>
</evidence>
<evidence type="ECO:0000313" key="2">
    <source>
        <dbReference type="Proteomes" id="UP000011115"/>
    </source>
</evidence>
<dbReference type="HOGENOM" id="CLU_2927185_0_0_1"/>
<name>M1A3U8_SOLTU</name>
<dbReference type="Gramene" id="PGSC0003DMT400014199">
    <property type="protein sequence ID" value="PGSC0003DMT400014199"/>
    <property type="gene ID" value="PGSC0003DMG400005566"/>
</dbReference>
<keyword evidence="2" id="KW-1185">Reference proteome</keyword>
<organism evidence="1 2">
    <name type="scientific">Solanum tuberosum</name>
    <name type="common">Potato</name>
    <dbReference type="NCBI Taxonomy" id="4113"/>
    <lineage>
        <taxon>Eukaryota</taxon>
        <taxon>Viridiplantae</taxon>
        <taxon>Streptophyta</taxon>
        <taxon>Embryophyta</taxon>
        <taxon>Tracheophyta</taxon>
        <taxon>Spermatophyta</taxon>
        <taxon>Magnoliopsida</taxon>
        <taxon>eudicotyledons</taxon>
        <taxon>Gunneridae</taxon>
        <taxon>Pentapetalae</taxon>
        <taxon>asterids</taxon>
        <taxon>lamiids</taxon>
        <taxon>Solanales</taxon>
        <taxon>Solanaceae</taxon>
        <taxon>Solanoideae</taxon>
        <taxon>Solaneae</taxon>
        <taxon>Solanum</taxon>
    </lineage>
</organism>
<sequence>MVAIGVEDGVCRLELYTHIYVCTTQIIRTTSVRMERITKLCLSSCHAKRVQSCGKHTATSL</sequence>
<dbReference type="Proteomes" id="UP000011115">
    <property type="component" value="Unassembled WGS sequence"/>
</dbReference>
<dbReference type="InParanoid" id="M1A3U8"/>
<protein>
    <submittedName>
        <fullName evidence="1">Uncharacterized protein</fullName>
    </submittedName>
</protein>
<reference evidence="1" key="2">
    <citation type="submission" date="2015-06" db="UniProtKB">
        <authorList>
            <consortium name="EnsemblPlants"/>
        </authorList>
    </citation>
    <scope>IDENTIFICATION</scope>
    <source>
        <strain evidence="1">DM1-3 516 R44</strain>
    </source>
</reference>
<proteinExistence type="predicted"/>
<accession>M1A3U8</accession>
<dbReference type="AlphaFoldDB" id="M1A3U8"/>